<dbReference type="VEuPathDB" id="FungiDB:AeMF1_011350"/>
<dbReference type="EMBL" id="VJMJ01000034">
    <property type="protein sequence ID" value="KAF0741908.1"/>
    <property type="molecule type" value="Genomic_DNA"/>
</dbReference>
<name>A0A6G0XNT5_9STRA</name>
<dbReference type="GO" id="GO:0016020">
    <property type="term" value="C:membrane"/>
    <property type="evidence" value="ECO:0007669"/>
    <property type="project" value="TreeGrafter"/>
</dbReference>
<evidence type="ECO:0000313" key="3">
    <source>
        <dbReference type="EMBL" id="KAF0741908.1"/>
    </source>
</evidence>
<evidence type="ECO:0000256" key="1">
    <source>
        <dbReference type="ARBA" id="ARBA00022741"/>
    </source>
</evidence>
<comment type="caution">
    <text evidence="3">The sequence shown here is derived from an EMBL/GenBank/DDBJ whole genome shotgun (WGS) entry which is preliminary data.</text>
</comment>
<reference evidence="3 4" key="1">
    <citation type="submission" date="2019-07" db="EMBL/GenBank/DDBJ databases">
        <title>Genomics analysis of Aphanomyces spp. identifies a new class of oomycete effector associated with host adaptation.</title>
        <authorList>
            <person name="Gaulin E."/>
        </authorList>
    </citation>
    <scope>NUCLEOTIDE SEQUENCE [LARGE SCALE GENOMIC DNA]</scope>
    <source>
        <strain evidence="3 4">ATCC 201684</strain>
    </source>
</reference>
<accession>A0A6G0XNT5</accession>
<keyword evidence="1" id="KW-0547">Nucleotide-binding</keyword>
<organism evidence="3 4">
    <name type="scientific">Aphanomyces euteiches</name>
    <dbReference type="NCBI Taxonomy" id="100861"/>
    <lineage>
        <taxon>Eukaryota</taxon>
        <taxon>Sar</taxon>
        <taxon>Stramenopiles</taxon>
        <taxon>Oomycota</taxon>
        <taxon>Saprolegniomycetes</taxon>
        <taxon>Saprolegniales</taxon>
        <taxon>Verrucalvaceae</taxon>
        <taxon>Aphanomyces</taxon>
    </lineage>
</organism>
<evidence type="ECO:0000256" key="2">
    <source>
        <dbReference type="ARBA" id="ARBA00022840"/>
    </source>
</evidence>
<sequence>MSPSLLIRPSHDLPRGSLICVDEFGEKKMNHRWSGQSYNRGPGIAAFKIPPSRKPKSLPSTKNPGLNSFVTACGEYIAPEKIENVLATSMYVAQSFVYGDGNRSVLVAVVIPEDFAVFALASRLSIGKASFDELCAHPEIVARIRDDIMVVSKEGNLSGCETVRSIALRSKPFSVENGLLQRQSHRLDRVAAKTALMPDIERMYTRLESNRPSA</sequence>
<keyword evidence="2" id="KW-0067">ATP-binding</keyword>
<keyword evidence="4" id="KW-1185">Reference proteome</keyword>
<gene>
    <name evidence="3" type="ORF">Ae201684_003094</name>
</gene>
<dbReference type="GO" id="GO:0005524">
    <property type="term" value="F:ATP binding"/>
    <property type="evidence" value="ECO:0007669"/>
    <property type="project" value="UniProtKB-KW"/>
</dbReference>
<dbReference type="AlphaFoldDB" id="A0A6G0XNT5"/>
<dbReference type="SUPFAM" id="SSF56801">
    <property type="entry name" value="Acetyl-CoA synthetase-like"/>
    <property type="match status" value="1"/>
</dbReference>
<dbReference type="PANTHER" id="PTHR43272:SF33">
    <property type="entry name" value="AMP-BINDING DOMAIN-CONTAINING PROTEIN-RELATED"/>
    <property type="match status" value="1"/>
</dbReference>
<evidence type="ECO:0000313" key="4">
    <source>
        <dbReference type="Proteomes" id="UP000481153"/>
    </source>
</evidence>
<evidence type="ECO:0008006" key="5">
    <source>
        <dbReference type="Google" id="ProtNLM"/>
    </source>
</evidence>
<dbReference type="Proteomes" id="UP000481153">
    <property type="component" value="Unassembled WGS sequence"/>
</dbReference>
<dbReference type="GO" id="GO:0004467">
    <property type="term" value="F:long-chain fatty acid-CoA ligase activity"/>
    <property type="evidence" value="ECO:0007669"/>
    <property type="project" value="TreeGrafter"/>
</dbReference>
<dbReference type="PANTHER" id="PTHR43272">
    <property type="entry name" value="LONG-CHAIN-FATTY-ACID--COA LIGASE"/>
    <property type="match status" value="1"/>
</dbReference>
<protein>
    <recommendedName>
        <fullName evidence="5">AMP-binding enzyme C-terminal domain-containing protein</fullName>
    </recommendedName>
</protein>
<dbReference type="GO" id="GO:0005783">
    <property type="term" value="C:endoplasmic reticulum"/>
    <property type="evidence" value="ECO:0007669"/>
    <property type="project" value="TreeGrafter"/>
</dbReference>
<proteinExistence type="predicted"/>